<dbReference type="InterPro" id="IPR036397">
    <property type="entry name" value="RNaseH_sf"/>
</dbReference>
<dbReference type="AlphaFoldDB" id="A0A3S3RLN4"/>
<dbReference type="OrthoDB" id="8221184at2"/>
<dbReference type="Proteomes" id="UP000287687">
    <property type="component" value="Unassembled WGS sequence"/>
</dbReference>
<reference evidence="1 2" key="1">
    <citation type="submission" date="2019-01" db="EMBL/GenBank/DDBJ databases">
        <title>The draft genome of Rhizobium sp. 24NR.</title>
        <authorList>
            <person name="Liu L."/>
            <person name="Liang L."/>
            <person name="Shi S."/>
            <person name="Xu L."/>
            <person name="Wang X."/>
            <person name="Li L."/>
            <person name="Zhang X."/>
        </authorList>
    </citation>
    <scope>NUCLEOTIDE SEQUENCE [LARGE SCALE GENOMIC DNA]</scope>
    <source>
        <strain evidence="1 2">24NR</strain>
    </source>
</reference>
<proteinExistence type="predicted"/>
<dbReference type="GO" id="GO:0003676">
    <property type="term" value="F:nucleic acid binding"/>
    <property type="evidence" value="ECO:0007669"/>
    <property type="project" value="InterPro"/>
</dbReference>
<sequence>MGLDIATRSGWAVRQSWKHRSQIKCGTFYVGTNDEGDKLVWEAKYAVAGNMFYRLLKEYQPDFVAIETPEHNIRKYTKQDEDKPRIDTGAIRSFIQRLSAVMMKYGMFSSQAAQVVEDIAGSSSNSNQMQLSGMAGAITATCMLMNIPYGTIGSRRWHTLCYGKGNVPPAGSDWKDFAIQDCEREGIDLPRTKAEQRDAAEAVGICRVWESCDIPNIKWMQDRVKDLRSQADIKLQKQAQAGQVAA</sequence>
<accession>A0A3S3RLN4</accession>
<evidence type="ECO:0000313" key="1">
    <source>
        <dbReference type="EMBL" id="RWX79363.1"/>
    </source>
</evidence>
<name>A0A3S3RLN4_9HYPH</name>
<keyword evidence="2" id="KW-1185">Reference proteome</keyword>
<organism evidence="1 2">
    <name type="scientific">Neorhizobium lilium</name>
    <dbReference type="NCBI Taxonomy" id="2503024"/>
    <lineage>
        <taxon>Bacteria</taxon>
        <taxon>Pseudomonadati</taxon>
        <taxon>Pseudomonadota</taxon>
        <taxon>Alphaproteobacteria</taxon>
        <taxon>Hyphomicrobiales</taxon>
        <taxon>Rhizobiaceae</taxon>
        <taxon>Rhizobium/Agrobacterium group</taxon>
        <taxon>Neorhizobium</taxon>
    </lineage>
</organism>
<comment type="caution">
    <text evidence="1">The sequence shown here is derived from an EMBL/GenBank/DDBJ whole genome shotgun (WGS) entry which is preliminary data.</text>
</comment>
<protein>
    <submittedName>
        <fullName evidence="1">Uncharacterized protein</fullName>
    </submittedName>
</protein>
<dbReference type="Gene3D" id="3.30.420.10">
    <property type="entry name" value="Ribonuclease H-like superfamily/Ribonuclease H"/>
    <property type="match status" value="1"/>
</dbReference>
<evidence type="ECO:0000313" key="2">
    <source>
        <dbReference type="Proteomes" id="UP000287687"/>
    </source>
</evidence>
<dbReference type="EMBL" id="SBIP01000002">
    <property type="protein sequence ID" value="RWX79363.1"/>
    <property type="molecule type" value="Genomic_DNA"/>
</dbReference>
<gene>
    <name evidence="1" type="ORF">EPK99_06555</name>
</gene>